<comment type="caution">
    <text evidence="1">The sequence shown here is derived from an EMBL/GenBank/DDBJ whole genome shotgun (WGS) entry which is preliminary data.</text>
</comment>
<keyword evidence="2" id="KW-1185">Reference proteome</keyword>
<reference evidence="1 2" key="1">
    <citation type="journal article" date="2021" name="Commun. Biol.">
        <title>The genome of Shorea leprosula (Dipterocarpaceae) highlights the ecological relevance of drought in aseasonal tropical rainforests.</title>
        <authorList>
            <person name="Ng K.K.S."/>
            <person name="Kobayashi M.J."/>
            <person name="Fawcett J.A."/>
            <person name="Hatakeyama M."/>
            <person name="Paape T."/>
            <person name="Ng C.H."/>
            <person name="Ang C.C."/>
            <person name="Tnah L.H."/>
            <person name="Lee C.T."/>
            <person name="Nishiyama T."/>
            <person name="Sese J."/>
            <person name="O'Brien M.J."/>
            <person name="Copetti D."/>
            <person name="Mohd Noor M.I."/>
            <person name="Ong R.C."/>
            <person name="Putra M."/>
            <person name="Sireger I.Z."/>
            <person name="Indrioko S."/>
            <person name="Kosugi Y."/>
            <person name="Izuno A."/>
            <person name="Isagi Y."/>
            <person name="Lee S.L."/>
            <person name="Shimizu K.K."/>
        </authorList>
    </citation>
    <scope>NUCLEOTIDE SEQUENCE [LARGE SCALE GENOMIC DNA]</scope>
    <source>
        <strain evidence="1">214</strain>
    </source>
</reference>
<evidence type="ECO:0000313" key="1">
    <source>
        <dbReference type="EMBL" id="GKV25619.1"/>
    </source>
</evidence>
<organism evidence="1 2">
    <name type="scientific">Rubroshorea leprosula</name>
    <dbReference type="NCBI Taxonomy" id="152421"/>
    <lineage>
        <taxon>Eukaryota</taxon>
        <taxon>Viridiplantae</taxon>
        <taxon>Streptophyta</taxon>
        <taxon>Embryophyta</taxon>
        <taxon>Tracheophyta</taxon>
        <taxon>Spermatophyta</taxon>
        <taxon>Magnoliopsida</taxon>
        <taxon>eudicotyledons</taxon>
        <taxon>Gunneridae</taxon>
        <taxon>Pentapetalae</taxon>
        <taxon>rosids</taxon>
        <taxon>malvids</taxon>
        <taxon>Malvales</taxon>
        <taxon>Dipterocarpaceae</taxon>
        <taxon>Rubroshorea</taxon>
    </lineage>
</organism>
<gene>
    <name evidence="1" type="ORF">SLEP1_g35025</name>
</gene>
<sequence length="60" mass="6859">MVAYGEKCDQNAIIMEEKSEAQGQQAKRHHGLFFRVIPGVSALLWYRPRRSPSQHFSPSS</sequence>
<protein>
    <submittedName>
        <fullName evidence="1">Uncharacterized protein</fullName>
    </submittedName>
</protein>
<evidence type="ECO:0000313" key="2">
    <source>
        <dbReference type="Proteomes" id="UP001054252"/>
    </source>
</evidence>
<accession>A0AAV5KM83</accession>
<dbReference type="Proteomes" id="UP001054252">
    <property type="component" value="Unassembled WGS sequence"/>
</dbReference>
<dbReference type="AlphaFoldDB" id="A0AAV5KM83"/>
<proteinExistence type="predicted"/>
<name>A0AAV5KM83_9ROSI</name>
<dbReference type="EMBL" id="BPVZ01000069">
    <property type="protein sequence ID" value="GKV25619.1"/>
    <property type="molecule type" value="Genomic_DNA"/>
</dbReference>